<dbReference type="Proteomes" id="UP000829196">
    <property type="component" value="Unassembled WGS sequence"/>
</dbReference>
<evidence type="ECO:0000313" key="1">
    <source>
        <dbReference type="EMBL" id="KAI0528629.1"/>
    </source>
</evidence>
<reference evidence="1" key="1">
    <citation type="journal article" date="2022" name="Front. Genet.">
        <title>Chromosome-Scale Assembly of the Dendrobium nobile Genome Provides Insights Into the Molecular Mechanism of the Biosynthesis of the Medicinal Active Ingredient of Dendrobium.</title>
        <authorList>
            <person name="Xu Q."/>
            <person name="Niu S.-C."/>
            <person name="Li K.-L."/>
            <person name="Zheng P.-J."/>
            <person name="Zhang X.-J."/>
            <person name="Jia Y."/>
            <person name="Liu Y."/>
            <person name="Niu Y.-X."/>
            <person name="Yu L.-H."/>
            <person name="Chen D.-F."/>
            <person name="Zhang G.-Q."/>
        </authorList>
    </citation>
    <scope>NUCLEOTIDE SEQUENCE</scope>
    <source>
        <tissue evidence="1">Leaf</tissue>
    </source>
</reference>
<protein>
    <submittedName>
        <fullName evidence="1">Uncharacterized protein</fullName>
    </submittedName>
</protein>
<dbReference type="AlphaFoldDB" id="A0A8T3C8W3"/>
<proteinExistence type="predicted"/>
<keyword evidence="2" id="KW-1185">Reference proteome</keyword>
<dbReference type="EMBL" id="JAGYWB010000002">
    <property type="protein sequence ID" value="KAI0528629.1"/>
    <property type="molecule type" value="Genomic_DNA"/>
</dbReference>
<sequence>MNSKSINCCSVVEKLFCVDLDGVQRSIRTRHITFFARYRARYQMTWCVLVGLSGRSTNLTE</sequence>
<accession>A0A8T3C8W3</accession>
<gene>
    <name evidence="1" type="ORF">KFK09_001171</name>
</gene>
<comment type="caution">
    <text evidence="1">The sequence shown here is derived from an EMBL/GenBank/DDBJ whole genome shotgun (WGS) entry which is preliminary data.</text>
</comment>
<name>A0A8T3C8W3_DENNO</name>
<evidence type="ECO:0000313" key="2">
    <source>
        <dbReference type="Proteomes" id="UP000829196"/>
    </source>
</evidence>
<organism evidence="1 2">
    <name type="scientific">Dendrobium nobile</name>
    <name type="common">Orchid</name>
    <dbReference type="NCBI Taxonomy" id="94219"/>
    <lineage>
        <taxon>Eukaryota</taxon>
        <taxon>Viridiplantae</taxon>
        <taxon>Streptophyta</taxon>
        <taxon>Embryophyta</taxon>
        <taxon>Tracheophyta</taxon>
        <taxon>Spermatophyta</taxon>
        <taxon>Magnoliopsida</taxon>
        <taxon>Liliopsida</taxon>
        <taxon>Asparagales</taxon>
        <taxon>Orchidaceae</taxon>
        <taxon>Epidendroideae</taxon>
        <taxon>Malaxideae</taxon>
        <taxon>Dendrobiinae</taxon>
        <taxon>Dendrobium</taxon>
    </lineage>
</organism>